<dbReference type="Pfam" id="PF25888">
    <property type="entry name" value="WHD_DnaB"/>
    <property type="match status" value="1"/>
</dbReference>
<sequence>MIQKNIGKVLPVDGFLTILESEITLTHFQSLTHLYQPLIGGRAIALYQTLYTNSEIYKQNTSPQTHHLLMNYLSLPLDDIYDARRKLEGIGLLQTFLKPEPKGNVYVYQLLPPFHPKAFFKDAMLAQLLLHHLGQAKYELTYQAFHQNGSINTEDSDNITANFNEVFKTVETHANGNDVVKKTSPNLPNGPNYDEGVVDFGFIEQMLLQRMISPNKILSVANKRVIGQMASLYDLTNQELEKTILWALTDEHILNIEEFKQACMDLFQSSKGKIDIALVDKRDRLSTKPNNEQQTKEEKFIQMLEQISPRQLLEDLSGGNEASPQDLKVISEVMSNQGLSPSVMNVLIHYVMLKTDMKLTKAYIEKIASHWARKNVKTVRQAMMLAKSENKKYQQWGTNKQSYYQKPTKKEVIPDWFKQRNEEKNTNDVKPTKKAGKPIEDIGERLKNYTKNKNANQT</sequence>
<dbReference type="InterPro" id="IPR058660">
    <property type="entry name" value="WHD_DnaB"/>
</dbReference>
<dbReference type="InterPro" id="IPR006343">
    <property type="entry name" value="DnaB/C_C"/>
</dbReference>
<dbReference type="EMBL" id="JAMQKC010000001">
    <property type="protein sequence ID" value="MDC3415733.1"/>
    <property type="molecule type" value="Genomic_DNA"/>
</dbReference>
<feature type="region of interest" description="Disordered" evidence="2">
    <location>
        <begin position="418"/>
        <end position="458"/>
    </location>
</feature>
<dbReference type="InterPro" id="IPR034829">
    <property type="entry name" value="DnaD-like_sf"/>
</dbReference>
<reference evidence="5" key="1">
    <citation type="submission" date="2022-06" db="EMBL/GenBank/DDBJ databases">
        <title>Aquibacillus sp. a new bacterium isolated from soil saline samples.</title>
        <authorList>
            <person name="Galisteo C."/>
            <person name="De La Haba R."/>
            <person name="Sanchez-Porro C."/>
            <person name="Ventosa A."/>
        </authorList>
    </citation>
    <scope>NUCLEOTIDE SEQUENCE</scope>
    <source>
        <strain evidence="5">3ASR75-54</strain>
    </source>
</reference>
<evidence type="ECO:0000313" key="5">
    <source>
        <dbReference type="EMBL" id="MDC3415733.1"/>
    </source>
</evidence>
<evidence type="ECO:0000259" key="3">
    <source>
        <dbReference type="Pfam" id="PF07261"/>
    </source>
</evidence>
<feature type="compositionally biased region" description="Basic and acidic residues" evidence="2">
    <location>
        <begin position="418"/>
        <end position="447"/>
    </location>
</feature>
<comment type="caution">
    <text evidence="5">The sequence shown here is derived from an EMBL/GenBank/DDBJ whole genome shotgun (WGS) entry which is preliminary data.</text>
</comment>
<evidence type="ECO:0000256" key="2">
    <source>
        <dbReference type="SAM" id="MobiDB-lite"/>
    </source>
</evidence>
<evidence type="ECO:0000256" key="1">
    <source>
        <dbReference type="ARBA" id="ARBA00093462"/>
    </source>
</evidence>
<evidence type="ECO:0000313" key="6">
    <source>
        <dbReference type="Proteomes" id="UP001145069"/>
    </source>
</evidence>
<keyword evidence="6" id="KW-1185">Reference proteome</keyword>
<dbReference type="Pfam" id="PF07261">
    <property type="entry name" value="DnaB_2"/>
    <property type="match status" value="1"/>
</dbReference>
<name>A0A9X4AF66_9BACI</name>
<gene>
    <name evidence="5" type="ORF">NC799_02265</name>
</gene>
<feature type="domain" description="DnaB/C C-terminal" evidence="3">
    <location>
        <begin position="319"/>
        <end position="383"/>
    </location>
</feature>
<dbReference type="RefSeq" id="WP_272444688.1">
    <property type="nucleotide sequence ID" value="NZ_JAMQKC010000001.1"/>
</dbReference>
<dbReference type="AlphaFoldDB" id="A0A9X4AF66"/>
<dbReference type="Proteomes" id="UP001145069">
    <property type="component" value="Unassembled WGS sequence"/>
</dbReference>
<accession>A0A9X4AF66</accession>
<dbReference type="Gene3D" id="1.10.10.630">
    <property type="entry name" value="DnaD domain-like"/>
    <property type="match status" value="1"/>
</dbReference>
<evidence type="ECO:0000259" key="4">
    <source>
        <dbReference type="Pfam" id="PF25888"/>
    </source>
</evidence>
<organism evidence="5 6">
    <name type="scientific">Aquibacillus salsiterrae</name>
    <dbReference type="NCBI Taxonomy" id="2950439"/>
    <lineage>
        <taxon>Bacteria</taxon>
        <taxon>Bacillati</taxon>
        <taxon>Bacillota</taxon>
        <taxon>Bacilli</taxon>
        <taxon>Bacillales</taxon>
        <taxon>Bacillaceae</taxon>
        <taxon>Aquibacillus</taxon>
    </lineage>
</organism>
<comment type="similarity">
    <text evidence="1">Belongs to the DnaB/DnaD family.</text>
</comment>
<feature type="domain" description="Replicative helicase loading/DNA remodeling protein DnaB N-terminal winged helix" evidence="4">
    <location>
        <begin position="11"/>
        <end position="182"/>
    </location>
</feature>
<feature type="compositionally biased region" description="Polar residues" evidence="2">
    <location>
        <begin position="449"/>
        <end position="458"/>
    </location>
</feature>
<proteinExistence type="inferred from homology"/>
<protein>
    <submittedName>
        <fullName evidence="5">DnaD domain protein</fullName>
    </submittedName>
</protein>